<evidence type="ECO:0000313" key="4">
    <source>
        <dbReference type="Proteomes" id="UP000186341"/>
    </source>
</evidence>
<gene>
    <name evidence="3" type="ORF">BO222_02565</name>
</gene>
<dbReference type="Proteomes" id="UP000186341">
    <property type="component" value="Unassembled WGS sequence"/>
</dbReference>
<dbReference type="GeneID" id="82202119"/>
<comment type="caution">
    <text evidence="3">The sequence shown here is derived from an EMBL/GenBank/DDBJ whole genome shotgun (WGS) entry which is preliminary data.</text>
</comment>
<dbReference type="InterPro" id="IPR025164">
    <property type="entry name" value="Toastrack_DUF4097"/>
</dbReference>
<accession>A0A1U7NI35</accession>
<reference evidence="3 4" key="1">
    <citation type="submission" date="2016-11" db="EMBL/GenBank/DDBJ databases">
        <title>Description of two novel members of the family Erysipelotrichaceae: Ileibacterium lipovorans gen. nov., sp. nov. and Dubosiella newyorkensis, gen. nov., sp. nov.</title>
        <authorList>
            <person name="Cox L.M."/>
            <person name="Sohn J."/>
            <person name="Tyrrell K.L."/>
            <person name="Citron D.M."/>
            <person name="Lawson P.A."/>
            <person name="Patel N.B."/>
            <person name="Iizumi T."/>
            <person name="Perez-Perez G.I."/>
            <person name="Goldstein E.J."/>
            <person name="Blaser M.J."/>
        </authorList>
    </citation>
    <scope>NUCLEOTIDE SEQUENCE [LARGE SCALE GENOMIC DNA]</scope>
    <source>
        <strain evidence="3 4">NYU-BL-A3</strain>
    </source>
</reference>
<dbReference type="EMBL" id="MPJW01000073">
    <property type="protein sequence ID" value="OLU41831.1"/>
    <property type="molecule type" value="Genomic_DNA"/>
</dbReference>
<dbReference type="Pfam" id="PF13349">
    <property type="entry name" value="DUF4097"/>
    <property type="match status" value="1"/>
</dbReference>
<feature type="domain" description="DUF4097" evidence="2">
    <location>
        <begin position="176"/>
        <end position="294"/>
    </location>
</feature>
<evidence type="ECO:0000256" key="1">
    <source>
        <dbReference type="SAM" id="MobiDB-lite"/>
    </source>
</evidence>
<name>A0A1U7NI35_9FIRM</name>
<dbReference type="RefSeq" id="WP_075818122.1">
    <property type="nucleotide sequence ID" value="NZ_CAPNHH010000129.1"/>
</dbReference>
<organism evidence="3 4">
    <name type="scientific">Ileibacterium valens</name>
    <dbReference type="NCBI Taxonomy" id="1862668"/>
    <lineage>
        <taxon>Bacteria</taxon>
        <taxon>Bacillati</taxon>
        <taxon>Bacillota</taxon>
        <taxon>Erysipelotrichia</taxon>
        <taxon>Erysipelotrichales</taxon>
        <taxon>Erysipelotrichaceae</taxon>
        <taxon>Ileibacterium</taxon>
    </lineage>
</organism>
<evidence type="ECO:0000313" key="3">
    <source>
        <dbReference type="EMBL" id="OLU41831.1"/>
    </source>
</evidence>
<proteinExistence type="predicted"/>
<keyword evidence="4" id="KW-1185">Reference proteome</keyword>
<evidence type="ECO:0000259" key="2">
    <source>
        <dbReference type="Pfam" id="PF13349"/>
    </source>
</evidence>
<sequence length="335" mass="38233">MMNSEDYYRRIHEILNSHQIQENEIDDMIDFLKETAAESGMSEASFLHHLGTPEVIASDFLAQTQRSQTSSLSVPPIPEDALSSENGYEEKEDSEEWHEKSYSMDKDRIPEMDDHSDLPHDVLYENNPGFTSLRKIEADLLHSEIQIDVSDAPRVEVYPDISQMNIHFHHDTLKIEQNAHMLMLPWNLKKQTIKIYLPKEVMLDKVKIEGVNASIFARSLHANHVMLESVSGKMVLQDCEVEKLRASNVNGLIQIENTPYRKASIENVNGDIDMQVMMYHKIHAETVTGHIHAGGILESYAMKTQFIGSELNYHPDQSYGKTRISSVSGSLNIWL</sequence>
<feature type="region of interest" description="Disordered" evidence="1">
    <location>
        <begin position="67"/>
        <end position="101"/>
    </location>
</feature>
<protein>
    <recommendedName>
        <fullName evidence="2">DUF4097 domain-containing protein</fullName>
    </recommendedName>
</protein>
<dbReference type="AlphaFoldDB" id="A0A1U7NI35"/>
<dbReference type="OrthoDB" id="9804829at2"/>